<dbReference type="EMBL" id="JNSL01000026">
    <property type="protein sequence ID" value="KGA19893.1"/>
    <property type="molecule type" value="Genomic_DNA"/>
</dbReference>
<organism evidence="6">
    <name type="scientific">freshwater metagenome</name>
    <dbReference type="NCBI Taxonomy" id="449393"/>
    <lineage>
        <taxon>unclassified sequences</taxon>
        <taxon>metagenomes</taxon>
        <taxon>ecological metagenomes</taxon>
    </lineage>
</organism>
<dbReference type="GO" id="GO:0005694">
    <property type="term" value="C:chromosome"/>
    <property type="evidence" value="ECO:0007669"/>
    <property type="project" value="TreeGrafter"/>
</dbReference>
<comment type="similarity">
    <text evidence="1">Belongs to the ParB family.</text>
</comment>
<dbReference type="Pfam" id="PF02195">
    <property type="entry name" value="ParB_N"/>
    <property type="match status" value="1"/>
</dbReference>
<feature type="domain" description="ParB-like N-terminal" evidence="5">
    <location>
        <begin position="88"/>
        <end position="178"/>
    </location>
</feature>
<dbReference type="InterPro" id="IPR057240">
    <property type="entry name" value="ParB_dimer_C"/>
</dbReference>
<sequence length="358" mass="37882">MAKRQSLGRGLGALIPDVSRETKTAKPKGGTGAKPAKKTASTAPKKAVPASKSTAKPAAPAKAATKSTAPATQATSQAPAVIAGLTFAELPIRSIVPNAQQPRQVFDDEALAELVHSIQEVGLMQPIVVRPAKGGGYELVAGERRLRASKKAGFKTIPALIRETADDQMLRDALLENLHRAALTPLEEAAAYKQLLEDFGGTQDELATRLGRSRPQISNTLRLLNLPPAVQRRVAAGVISAGHARALLGLKDAAAIERLASRIVAEGLSVRTVEEIVSLGQDDKPAKPTAKKSGGKISAPGLKSMGDRLSDRLDTRVTVQVGKSRGKVIIEFATLEDLQRIVEVIDPKQRGMFGEPLK</sequence>
<name>A0A094SMU8_9ZZZZ</name>
<dbReference type="InterPro" id="IPR036086">
    <property type="entry name" value="ParB/Sulfiredoxin_sf"/>
</dbReference>
<accession>A0A094SMU8</accession>
<protein>
    <recommendedName>
        <fullName evidence="5">ParB-like N-terminal domain-containing protein</fullName>
    </recommendedName>
</protein>
<proteinExistence type="inferred from homology"/>
<keyword evidence="3" id="KW-0238">DNA-binding</keyword>
<dbReference type="PANTHER" id="PTHR33375:SF1">
    <property type="entry name" value="CHROMOSOME-PARTITIONING PROTEIN PARB-RELATED"/>
    <property type="match status" value="1"/>
</dbReference>
<evidence type="ECO:0000256" key="4">
    <source>
        <dbReference type="SAM" id="MobiDB-lite"/>
    </source>
</evidence>
<reference evidence="6" key="1">
    <citation type="submission" date="2014-06" db="EMBL/GenBank/DDBJ databases">
        <title>Key roles for freshwater Actinobacteria revealed by deep metagenomic sequencing.</title>
        <authorList>
            <person name="Ghai R."/>
            <person name="Mizuno C.M."/>
            <person name="Picazo A."/>
            <person name="Camacho A."/>
            <person name="Rodriguez-Valera F."/>
        </authorList>
    </citation>
    <scope>NUCLEOTIDE SEQUENCE</scope>
</reference>
<dbReference type="InterPro" id="IPR050336">
    <property type="entry name" value="Chromosome_partition/occlusion"/>
</dbReference>
<dbReference type="CDD" id="cd16393">
    <property type="entry name" value="SPO0J_N"/>
    <property type="match status" value="1"/>
</dbReference>
<dbReference type="FunFam" id="3.90.1530.30:FF:000001">
    <property type="entry name" value="Chromosome partitioning protein ParB"/>
    <property type="match status" value="1"/>
</dbReference>
<dbReference type="NCBIfam" id="TIGR00180">
    <property type="entry name" value="parB_part"/>
    <property type="match status" value="1"/>
</dbReference>
<dbReference type="Gene3D" id="1.10.10.2830">
    <property type="match status" value="1"/>
</dbReference>
<feature type="region of interest" description="Disordered" evidence="4">
    <location>
        <begin position="280"/>
        <end position="307"/>
    </location>
</feature>
<evidence type="ECO:0000256" key="3">
    <source>
        <dbReference type="ARBA" id="ARBA00023125"/>
    </source>
</evidence>
<dbReference type="InterPro" id="IPR041468">
    <property type="entry name" value="HTH_ParB/Spo0J"/>
</dbReference>
<dbReference type="InterPro" id="IPR004437">
    <property type="entry name" value="ParB/RepB/Spo0J"/>
</dbReference>
<evidence type="ECO:0000256" key="2">
    <source>
        <dbReference type="ARBA" id="ARBA00022829"/>
    </source>
</evidence>
<dbReference type="SUPFAM" id="SSF110849">
    <property type="entry name" value="ParB/Sulfiredoxin"/>
    <property type="match status" value="1"/>
</dbReference>
<dbReference type="Gene3D" id="3.90.1530.30">
    <property type="match status" value="1"/>
</dbReference>
<dbReference type="GO" id="GO:0045881">
    <property type="term" value="P:positive regulation of sporulation resulting in formation of a cellular spore"/>
    <property type="evidence" value="ECO:0007669"/>
    <property type="project" value="TreeGrafter"/>
</dbReference>
<keyword evidence="2" id="KW-0159">Chromosome partition</keyword>
<dbReference type="Pfam" id="PF17762">
    <property type="entry name" value="HTH_ParB"/>
    <property type="match status" value="1"/>
</dbReference>
<dbReference type="Pfam" id="PF23552">
    <property type="entry name" value="ParB_C"/>
    <property type="match status" value="1"/>
</dbReference>
<gene>
    <name evidence="6" type="ORF">GM51_6005</name>
</gene>
<dbReference type="GO" id="GO:0003677">
    <property type="term" value="F:DNA binding"/>
    <property type="evidence" value="ECO:0007669"/>
    <property type="project" value="UniProtKB-KW"/>
</dbReference>
<evidence type="ECO:0000313" key="6">
    <source>
        <dbReference type="EMBL" id="KGA19893.1"/>
    </source>
</evidence>
<dbReference type="InterPro" id="IPR003115">
    <property type="entry name" value="ParB_N"/>
</dbReference>
<dbReference type="SMART" id="SM00470">
    <property type="entry name" value="ParB"/>
    <property type="match status" value="1"/>
</dbReference>
<feature type="region of interest" description="Disordered" evidence="4">
    <location>
        <begin position="1"/>
        <end position="75"/>
    </location>
</feature>
<comment type="caution">
    <text evidence="6">The sequence shown here is derived from an EMBL/GenBank/DDBJ whole genome shotgun (WGS) entry which is preliminary data.</text>
</comment>
<dbReference type="FunFam" id="1.10.10.2830:FF:000001">
    <property type="entry name" value="Chromosome partitioning protein ParB"/>
    <property type="match status" value="1"/>
</dbReference>
<evidence type="ECO:0000259" key="5">
    <source>
        <dbReference type="SMART" id="SM00470"/>
    </source>
</evidence>
<dbReference type="SUPFAM" id="SSF109709">
    <property type="entry name" value="KorB DNA-binding domain-like"/>
    <property type="match status" value="1"/>
</dbReference>
<dbReference type="PANTHER" id="PTHR33375">
    <property type="entry name" value="CHROMOSOME-PARTITIONING PROTEIN PARB-RELATED"/>
    <property type="match status" value="1"/>
</dbReference>
<dbReference type="AlphaFoldDB" id="A0A094SMU8"/>
<evidence type="ECO:0000256" key="1">
    <source>
        <dbReference type="ARBA" id="ARBA00006295"/>
    </source>
</evidence>
<feature type="compositionally biased region" description="Low complexity" evidence="4">
    <location>
        <begin position="38"/>
        <end position="75"/>
    </location>
</feature>
<dbReference type="GO" id="GO:0007059">
    <property type="term" value="P:chromosome segregation"/>
    <property type="evidence" value="ECO:0007669"/>
    <property type="project" value="UniProtKB-KW"/>
</dbReference>